<sequence>MSAPPCIAQNHMSSAVHLSPPHWPCRSFYTAPHSCPSLVSCLSSLHAIGTQRDTGLAETSVVQYACALRRHHCRIPEP</sequence>
<name>A0A5K3FS79_MESCO</name>
<proteinExistence type="predicted"/>
<dbReference type="AlphaFoldDB" id="A0A5K3FS79"/>
<accession>A0A5K3FS79</accession>
<dbReference type="WBParaSite" id="MCU_010770-RA">
    <property type="protein sequence ID" value="MCU_010770-RA"/>
    <property type="gene ID" value="MCU_010770"/>
</dbReference>
<evidence type="ECO:0000313" key="1">
    <source>
        <dbReference type="WBParaSite" id="MCU_010770-RA"/>
    </source>
</evidence>
<organism evidence="1">
    <name type="scientific">Mesocestoides corti</name>
    <name type="common">Flatworm</name>
    <dbReference type="NCBI Taxonomy" id="53468"/>
    <lineage>
        <taxon>Eukaryota</taxon>
        <taxon>Metazoa</taxon>
        <taxon>Spiralia</taxon>
        <taxon>Lophotrochozoa</taxon>
        <taxon>Platyhelminthes</taxon>
        <taxon>Cestoda</taxon>
        <taxon>Eucestoda</taxon>
        <taxon>Cyclophyllidea</taxon>
        <taxon>Mesocestoididae</taxon>
        <taxon>Mesocestoides</taxon>
    </lineage>
</organism>
<reference evidence="1" key="1">
    <citation type="submission" date="2019-11" db="UniProtKB">
        <authorList>
            <consortium name="WormBaseParasite"/>
        </authorList>
    </citation>
    <scope>IDENTIFICATION</scope>
</reference>
<protein>
    <submittedName>
        <fullName evidence="1">Uncharacterized protein</fullName>
    </submittedName>
</protein>